<keyword evidence="8" id="KW-0547">Nucleotide-binding</keyword>
<dbReference type="SUPFAM" id="SSF50249">
    <property type="entry name" value="Nucleic acid-binding proteins"/>
    <property type="match status" value="1"/>
</dbReference>
<keyword evidence="2 6" id="KW-0227">DNA damage</keyword>
<accession>A0A4R1R9X0</accession>
<dbReference type="GO" id="GO:0048476">
    <property type="term" value="C:Holliday junction resolvase complex"/>
    <property type="evidence" value="ECO:0007669"/>
    <property type="project" value="UniProtKB-UniRule"/>
</dbReference>
<dbReference type="InterPro" id="IPR036267">
    <property type="entry name" value="RuvA_C_sf"/>
</dbReference>
<dbReference type="GO" id="GO:0000400">
    <property type="term" value="F:four-way junction DNA binding"/>
    <property type="evidence" value="ECO:0007669"/>
    <property type="project" value="UniProtKB-UniRule"/>
</dbReference>
<evidence type="ECO:0000313" key="8">
    <source>
        <dbReference type="EMBL" id="TCL62182.1"/>
    </source>
</evidence>
<dbReference type="SUPFAM" id="SSF47781">
    <property type="entry name" value="RuvA domain 2-like"/>
    <property type="match status" value="1"/>
</dbReference>
<gene>
    <name evidence="6" type="primary">ruvA</name>
    <name evidence="8" type="ORF">EDC14_102732</name>
</gene>
<comment type="function">
    <text evidence="6">The RuvA-RuvB-RuvC complex processes Holliday junction (HJ) DNA during genetic recombination and DNA repair, while the RuvA-RuvB complex plays an important role in the rescue of blocked DNA replication forks via replication fork reversal (RFR). RuvA specifically binds to HJ cruciform DNA, conferring on it an open structure. The RuvB hexamer acts as an ATP-dependent pump, pulling dsDNA into and through the RuvAB complex. HJ branch migration allows RuvC to scan DNA until it finds its consensus sequence, where it cleaves and resolves the cruciform DNA.</text>
</comment>
<dbReference type="OrthoDB" id="5293449at2"/>
<comment type="domain">
    <text evidence="6">Has three domains with a flexible linker between the domains II and III and assumes an 'L' shape. Domain III is highly mobile and contacts RuvB.</text>
</comment>
<evidence type="ECO:0000313" key="9">
    <source>
        <dbReference type="Proteomes" id="UP000295008"/>
    </source>
</evidence>
<evidence type="ECO:0000256" key="6">
    <source>
        <dbReference type="HAMAP-Rule" id="MF_00031"/>
    </source>
</evidence>
<dbReference type="RefSeq" id="WP_132015853.1">
    <property type="nucleotide sequence ID" value="NZ_SLUN01000027.1"/>
</dbReference>
<dbReference type="Gene3D" id="1.10.8.10">
    <property type="entry name" value="DNA helicase RuvA subunit, C-terminal domain"/>
    <property type="match status" value="1"/>
</dbReference>
<dbReference type="InterPro" id="IPR000085">
    <property type="entry name" value="RuvA"/>
</dbReference>
<dbReference type="InterPro" id="IPR013849">
    <property type="entry name" value="DNA_helicase_Holl-junc_RuvA_I"/>
</dbReference>
<dbReference type="Pfam" id="PF14520">
    <property type="entry name" value="HHH_5"/>
    <property type="match status" value="1"/>
</dbReference>
<dbReference type="Pfam" id="PF07499">
    <property type="entry name" value="RuvA_C"/>
    <property type="match status" value="1"/>
</dbReference>
<evidence type="ECO:0000256" key="5">
    <source>
        <dbReference type="ARBA" id="ARBA00023204"/>
    </source>
</evidence>
<organism evidence="8 9">
    <name type="scientific">Hydrogenispora ethanolica</name>
    <dbReference type="NCBI Taxonomy" id="1082276"/>
    <lineage>
        <taxon>Bacteria</taxon>
        <taxon>Bacillati</taxon>
        <taxon>Bacillota</taxon>
        <taxon>Hydrogenispora</taxon>
    </lineage>
</organism>
<comment type="caution">
    <text evidence="8">The sequence shown here is derived from an EMBL/GenBank/DDBJ whole genome shotgun (WGS) entry which is preliminary data.</text>
</comment>
<keyword evidence="9" id="KW-1185">Reference proteome</keyword>
<dbReference type="Proteomes" id="UP000295008">
    <property type="component" value="Unassembled WGS sequence"/>
</dbReference>
<dbReference type="CDD" id="cd14332">
    <property type="entry name" value="UBA_RuvA_C"/>
    <property type="match status" value="1"/>
</dbReference>
<dbReference type="GO" id="GO:0005737">
    <property type="term" value="C:cytoplasm"/>
    <property type="evidence" value="ECO:0007669"/>
    <property type="project" value="UniProtKB-SubCell"/>
</dbReference>
<reference evidence="8 9" key="1">
    <citation type="submission" date="2019-03" db="EMBL/GenBank/DDBJ databases">
        <title>Genomic Encyclopedia of Type Strains, Phase IV (KMG-IV): sequencing the most valuable type-strain genomes for metagenomic binning, comparative biology and taxonomic classification.</title>
        <authorList>
            <person name="Goeker M."/>
        </authorList>
    </citation>
    <scope>NUCLEOTIDE SEQUENCE [LARGE SCALE GENOMIC DNA]</scope>
    <source>
        <strain evidence="8 9">LX-B</strain>
    </source>
</reference>
<dbReference type="GO" id="GO:0006310">
    <property type="term" value="P:DNA recombination"/>
    <property type="evidence" value="ECO:0007669"/>
    <property type="project" value="UniProtKB-UniRule"/>
</dbReference>
<dbReference type="GO" id="GO:0009379">
    <property type="term" value="C:Holliday junction helicase complex"/>
    <property type="evidence" value="ECO:0007669"/>
    <property type="project" value="InterPro"/>
</dbReference>
<keyword evidence="5 6" id="KW-0234">DNA repair</keyword>
<keyword evidence="1 6" id="KW-0963">Cytoplasm</keyword>
<evidence type="ECO:0000256" key="1">
    <source>
        <dbReference type="ARBA" id="ARBA00022490"/>
    </source>
</evidence>
<dbReference type="SUPFAM" id="SSF46929">
    <property type="entry name" value="DNA helicase RuvA subunit, C-terminal domain"/>
    <property type="match status" value="1"/>
</dbReference>
<keyword evidence="3 6" id="KW-0238">DNA-binding</keyword>
<feature type="domain" description="Helix-hairpin-helix DNA-binding motif class 1" evidence="7">
    <location>
        <begin position="73"/>
        <end position="92"/>
    </location>
</feature>
<feature type="region of interest" description="Domain III" evidence="6">
    <location>
        <begin position="153"/>
        <end position="200"/>
    </location>
</feature>
<name>A0A4R1R9X0_HYDET</name>
<keyword evidence="8" id="KW-0378">Hydrolase</keyword>
<dbReference type="InterPro" id="IPR003583">
    <property type="entry name" value="Hlx-hairpin-Hlx_DNA-bd_motif"/>
</dbReference>
<comment type="subcellular location">
    <subcellularLocation>
        <location evidence="6">Cytoplasm</location>
    </subcellularLocation>
</comment>
<dbReference type="Pfam" id="PF01330">
    <property type="entry name" value="RuvA_N"/>
    <property type="match status" value="1"/>
</dbReference>
<keyword evidence="8" id="KW-0067">ATP-binding</keyword>
<dbReference type="InterPro" id="IPR011114">
    <property type="entry name" value="RuvA_C"/>
</dbReference>
<dbReference type="InterPro" id="IPR010994">
    <property type="entry name" value="RuvA_2-like"/>
</dbReference>
<dbReference type="NCBIfam" id="TIGR00084">
    <property type="entry name" value="ruvA"/>
    <property type="match status" value="1"/>
</dbReference>
<evidence type="ECO:0000256" key="3">
    <source>
        <dbReference type="ARBA" id="ARBA00023125"/>
    </source>
</evidence>
<dbReference type="AlphaFoldDB" id="A0A4R1R9X0"/>
<evidence type="ECO:0000259" key="7">
    <source>
        <dbReference type="SMART" id="SM00278"/>
    </source>
</evidence>
<dbReference type="HAMAP" id="MF_00031">
    <property type="entry name" value="DNA_HJ_migration_RuvA"/>
    <property type="match status" value="1"/>
</dbReference>
<dbReference type="GO" id="GO:0006281">
    <property type="term" value="P:DNA repair"/>
    <property type="evidence" value="ECO:0007669"/>
    <property type="project" value="UniProtKB-UniRule"/>
</dbReference>
<dbReference type="EMBL" id="SLUN01000027">
    <property type="protein sequence ID" value="TCL62182.1"/>
    <property type="molecule type" value="Genomic_DNA"/>
</dbReference>
<dbReference type="Gene3D" id="2.40.50.140">
    <property type="entry name" value="Nucleic acid-binding proteins"/>
    <property type="match status" value="1"/>
</dbReference>
<sequence length="200" mass="20956">MIATLTGKVQSVSGESCVIDVNGVGYQVFMPLPALETISRTGEPVRVFTHFHLREDGAALFGFLTPEDKAVFEKIIGVSGIGPKTALAVLGTLSGGRFAEAVHNEDHRVLTSVSGIGLKTAQRLILELKGKLVRVSGANEAGQKAGAGFDSSFGDAVDALVSLGYPQKEAVTAIETLTAAEPGLTTPELVRRALKNLGRK</sequence>
<evidence type="ECO:0000256" key="4">
    <source>
        <dbReference type="ARBA" id="ARBA00023172"/>
    </source>
</evidence>
<evidence type="ECO:0000256" key="2">
    <source>
        <dbReference type="ARBA" id="ARBA00022763"/>
    </source>
</evidence>
<comment type="similarity">
    <text evidence="6">Belongs to the RuvA family.</text>
</comment>
<dbReference type="SMART" id="SM00278">
    <property type="entry name" value="HhH1"/>
    <property type="match status" value="2"/>
</dbReference>
<keyword evidence="4 6" id="KW-0233">DNA recombination</keyword>
<dbReference type="GO" id="GO:0009378">
    <property type="term" value="F:four-way junction helicase activity"/>
    <property type="evidence" value="ECO:0007669"/>
    <property type="project" value="InterPro"/>
</dbReference>
<protein>
    <recommendedName>
        <fullName evidence="6">Holliday junction branch migration complex subunit RuvA</fullName>
    </recommendedName>
</protein>
<keyword evidence="8" id="KW-0347">Helicase</keyword>
<dbReference type="Gene3D" id="1.10.150.20">
    <property type="entry name" value="5' to 3' exonuclease, C-terminal subdomain"/>
    <property type="match status" value="1"/>
</dbReference>
<comment type="caution">
    <text evidence="6">Lacks conserved residue(s) required for the propagation of feature annotation.</text>
</comment>
<proteinExistence type="inferred from homology"/>
<dbReference type="InterPro" id="IPR012340">
    <property type="entry name" value="NA-bd_OB-fold"/>
</dbReference>
<dbReference type="GO" id="GO:0005524">
    <property type="term" value="F:ATP binding"/>
    <property type="evidence" value="ECO:0007669"/>
    <property type="project" value="InterPro"/>
</dbReference>
<feature type="region of interest" description="Domain I" evidence="6">
    <location>
        <begin position="1"/>
        <end position="64"/>
    </location>
</feature>
<feature type="domain" description="Helix-hairpin-helix DNA-binding motif class 1" evidence="7">
    <location>
        <begin position="108"/>
        <end position="127"/>
    </location>
</feature>
<comment type="subunit">
    <text evidence="6">Homotetramer. Forms an RuvA(8)-RuvB(12)-Holliday junction (HJ) complex. HJ DNA is sandwiched between 2 RuvA tetramers; dsDNA enters through RuvA and exits via RuvB. An RuvB hexamer assembles on each DNA strand where it exits the tetramer. Each RuvB hexamer is contacted by two RuvA subunits (via domain III) on 2 adjacent RuvB subunits; this complex drives branch migration. In the full resolvosome a probable DNA-RuvA(4)-RuvB(12)-RuvC(2) complex forms which resolves the HJ.</text>
</comment>